<dbReference type="Gene3D" id="1.10.340.70">
    <property type="match status" value="1"/>
</dbReference>
<dbReference type="SUPFAM" id="SSF56672">
    <property type="entry name" value="DNA/RNA polymerases"/>
    <property type="match status" value="1"/>
</dbReference>
<keyword evidence="8" id="KW-0378">Hydrolase</keyword>
<keyword evidence="2" id="KW-0808">Transferase</keyword>
<proteinExistence type="predicted"/>
<keyword evidence="4" id="KW-0540">Nuclease</keyword>
<keyword evidence="3" id="KW-0548">Nucleotidyltransferase</keyword>
<dbReference type="GO" id="GO:0003887">
    <property type="term" value="F:DNA-directed DNA polymerase activity"/>
    <property type="evidence" value="ECO:0007669"/>
    <property type="project" value="UniProtKB-KW"/>
</dbReference>
<dbReference type="Pfam" id="PF17917">
    <property type="entry name" value="RT_RNaseH"/>
    <property type="match status" value="1"/>
</dbReference>
<accession>A0AAQ3WD28</accession>
<dbReference type="Gene3D" id="3.30.70.270">
    <property type="match status" value="1"/>
</dbReference>
<dbReference type="Gene3D" id="3.10.20.370">
    <property type="match status" value="1"/>
</dbReference>
<evidence type="ECO:0000256" key="4">
    <source>
        <dbReference type="ARBA" id="ARBA00022722"/>
    </source>
</evidence>
<name>A0AAQ3WD28_PASNO</name>
<feature type="coiled-coil region" evidence="15">
    <location>
        <begin position="532"/>
        <end position="559"/>
    </location>
</feature>
<evidence type="ECO:0000256" key="7">
    <source>
        <dbReference type="ARBA" id="ARBA00022759"/>
    </source>
</evidence>
<keyword evidence="13" id="KW-0238">DNA-binding</keyword>
<dbReference type="AlphaFoldDB" id="A0AAQ3WD28"/>
<evidence type="ECO:0000256" key="9">
    <source>
        <dbReference type="ARBA" id="ARBA00022842"/>
    </source>
</evidence>
<feature type="domain" description="Integrase catalytic" evidence="16">
    <location>
        <begin position="346"/>
        <end position="511"/>
    </location>
</feature>
<dbReference type="GO" id="GO:0003964">
    <property type="term" value="F:RNA-directed DNA polymerase activity"/>
    <property type="evidence" value="ECO:0007669"/>
    <property type="project" value="UniProtKB-KW"/>
</dbReference>
<dbReference type="FunFam" id="3.30.70.270:FF:000020">
    <property type="entry name" value="Transposon Tf2-6 polyprotein-like Protein"/>
    <property type="match status" value="1"/>
</dbReference>
<evidence type="ECO:0000256" key="14">
    <source>
        <dbReference type="ARBA" id="ARBA00023172"/>
    </source>
</evidence>
<evidence type="ECO:0000256" key="5">
    <source>
        <dbReference type="ARBA" id="ARBA00022723"/>
    </source>
</evidence>
<evidence type="ECO:0000256" key="2">
    <source>
        <dbReference type="ARBA" id="ARBA00022679"/>
    </source>
</evidence>
<keyword evidence="10" id="KW-0229">DNA integration</keyword>
<keyword evidence="12" id="KW-0239">DNA-directed DNA polymerase</keyword>
<dbReference type="GO" id="GO:0006508">
    <property type="term" value="P:proteolysis"/>
    <property type="evidence" value="ECO:0007669"/>
    <property type="project" value="UniProtKB-KW"/>
</dbReference>
<keyword evidence="1" id="KW-0645">Protease</keyword>
<keyword evidence="11" id="KW-0695">RNA-directed DNA polymerase</keyword>
<dbReference type="Proteomes" id="UP001341281">
    <property type="component" value="Chromosome 02"/>
</dbReference>
<dbReference type="GO" id="GO:0015074">
    <property type="term" value="P:DNA integration"/>
    <property type="evidence" value="ECO:0007669"/>
    <property type="project" value="UniProtKB-KW"/>
</dbReference>
<dbReference type="Pfam" id="PF24626">
    <property type="entry name" value="SH3_Tf2-1"/>
    <property type="match status" value="1"/>
</dbReference>
<dbReference type="GO" id="GO:0003677">
    <property type="term" value="F:DNA binding"/>
    <property type="evidence" value="ECO:0007669"/>
    <property type="project" value="UniProtKB-KW"/>
</dbReference>
<dbReference type="FunFam" id="3.30.420.10:FF:000032">
    <property type="entry name" value="Retrovirus-related Pol polyprotein from transposon 297-like Protein"/>
    <property type="match status" value="1"/>
</dbReference>
<dbReference type="PANTHER" id="PTHR37984">
    <property type="entry name" value="PROTEIN CBG26694"/>
    <property type="match status" value="1"/>
</dbReference>
<evidence type="ECO:0000313" key="17">
    <source>
        <dbReference type="EMBL" id="WVZ57876.1"/>
    </source>
</evidence>
<keyword evidence="9" id="KW-0460">Magnesium</keyword>
<reference evidence="17 18" key="1">
    <citation type="submission" date="2024-02" db="EMBL/GenBank/DDBJ databases">
        <title>High-quality chromosome-scale genome assembly of Pensacola bahiagrass (Paspalum notatum Flugge var. saurae).</title>
        <authorList>
            <person name="Vega J.M."/>
            <person name="Podio M."/>
            <person name="Orjuela J."/>
            <person name="Siena L.A."/>
            <person name="Pessino S.C."/>
            <person name="Combes M.C."/>
            <person name="Mariac C."/>
            <person name="Albertini E."/>
            <person name="Pupilli F."/>
            <person name="Ortiz J.P.A."/>
            <person name="Leblanc O."/>
        </authorList>
    </citation>
    <scope>NUCLEOTIDE SEQUENCE [LARGE SCALE GENOMIC DNA]</scope>
    <source>
        <strain evidence="17">R1</strain>
        <tissue evidence="17">Leaf</tissue>
    </source>
</reference>
<dbReference type="InterPro" id="IPR041588">
    <property type="entry name" value="Integrase_H2C2"/>
</dbReference>
<keyword evidence="7" id="KW-0255">Endonuclease</keyword>
<evidence type="ECO:0000256" key="13">
    <source>
        <dbReference type="ARBA" id="ARBA00023125"/>
    </source>
</evidence>
<dbReference type="GO" id="GO:0004519">
    <property type="term" value="F:endonuclease activity"/>
    <property type="evidence" value="ECO:0007669"/>
    <property type="project" value="UniProtKB-KW"/>
</dbReference>
<dbReference type="InterPro" id="IPR012337">
    <property type="entry name" value="RNaseH-like_sf"/>
</dbReference>
<keyword evidence="14" id="KW-0233">DNA recombination</keyword>
<protein>
    <recommendedName>
        <fullName evidence="16">Integrase catalytic domain-containing protein</fullName>
    </recommendedName>
</protein>
<evidence type="ECO:0000256" key="11">
    <source>
        <dbReference type="ARBA" id="ARBA00022918"/>
    </source>
</evidence>
<dbReference type="InterPro" id="IPR043128">
    <property type="entry name" value="Rev_trsase/Diguanyl_cyclase"/>
</dbReference>
<keyword evidence="5" id="KW-0479">Metal-binding</keyword>
<dbReference type="GO" id="GO:0004190">
    <property type="term" value="F:aspartic-type endopeptidase activity"/>
    <property type="evidence" value="ECO:0007669"/>
    <property type="project" value="UniProtKB-KW"/>
</dbReference>
<dbReference type="InterPro" id="IPR001584">
    <property type="entry name" value="Integrase_cat-core"/>
</dbReference>
<evidence type="ECO:0000259" key="16">
    <source>
        <dbReference type="PROSITE" id="PS50994"/>
    </source>
</evidence>
<evidence type="ECO:0000256" key="1">
    <source>
        <dbReference type="ARBA" id="ARBA00022670"/>
    </source>
</evidence>
<dbReference type="GO" id="GO:0046872">
    <property type="term" value="F:metal ion binding"/>
    <property type="evidence" value="ECO:0007669"/>
    <property type="project" value="UniProtKB-KW"/>
</dbReference>
<dbReference type="Pfam" id="PF00665">
    <property type="entry name" value="rve"/>
    <property type="match status" value="1"/>
</dbReference>
<evidence type="ECO:0000256" key="15">
    <source>
        <dbReference type="SAM" id="Coils"/>
    </source>
</evidence>
<evidence type="ECO:0000256" key="6">
    <source>
        <dbReference type="ARBA" id="ARBA00022750"/>
    </source>
</evidence>
<sequence length="612" mass="70859">MEWQQPSNISEIRSFIGLAGYYRRFIEGFAKIARPMTALLQKDKKFEWTEACEKSFQRLKEKLTTAPVLVLPDIHRDFVIYCDASRQGLECVLMQDNKVIAYASRQLRTHERNYPTHDLEQAVVVHALKTWRHYLIGNKCELYSDHKSLKYIFTQPDLNLRQRRWLELIKDYDMDIHYHPGKANIIADALSRKAYSKELIPTNERLKQVIADLNMHIVHNPKEKVLTIKPTLVGQIKEDQATDKETQKIIQHIKKDGTTAFSLDKDGVLRYRDRVYVPNGGRTRETIMGEAHDSAYSIHPGANKMYQDLSQNFWWKRMKMDVTHHVAQCDVCQRVKADHQKSAGLLQPLPIPTWKWDEIGMDFVTGLPKTKKGNDAIWVIVDRLTKTAHFIPVKTTYGGAKLAQLYIENVMRLHGAPSRIVSDRGTKFTSRFWRSLQKALGTNLDFSSAYHPQTDGQTERVNQVMEDMLRAYVLTYGKDWESSLPYAEFSYNNSYQASLGMAPFEALYGRKCRTPLIWAEDKEQVPTGPALLKEAEEKIEEIREKLKVAQTRQKSYADRRRRGLSFEVGGLVYLKVSPIRGTRRFQVKGKLAPRYIGPYKVEERIGKVAYKL</sequence>
<evidence type="ECO:0000256" key="10">
    <source>
        <dbReference type="ARBA" id="ARBA00022908"/>
    </source>
</evidence>
<gene>
    <name evidence="17" type="ORF">U9M48_008211</name>
</gene>
<dbReference type="GO" id="GO:0006310">
    <property type="term" value="P:DNA recombination"/>
    <property type="evidence" value="ECO:0007669"/>
    <property type="project" value="UniProtKB-KW"/>
</dbReference>
<dbReference type="PROSITE" id="PS50994">
    <property type="entry name" value="INTEGRASE"/>
    <property type="match status" value="1"/>
</dbReference>
<evidence type="ECO:0000256" key="3">
    <source>
        <dbReference type="ARBA" id="ARBA00022695"/>
    </source>
</evidence>
<dbReference type="InterPro" id="IPR041373">
    <property type="entry name" value="RT_RNaseH"/>
</dbReference>
<dbReference type="InterPro" id="IPR043502">
    <property type="entry name" value="DNA/RNA_pol_sf"/>
</dbReference>
<dbReference type="InterPro" id="IPR036397">
    <property type="entry name" value="RNaseH_sf"/>
</dbReference>
<dbReference type="InterPro" id="IPR050951">
    <property type="entry name" value="Retrovirus_Pol_polyprotein"/>
</dbReference>
<keyword evidence="18" id="KW-1185">Reference proteome</keyword>
<keyword evidence="6" id="KW-0064">Aspartyl protease</keyword>
<evidence type="ECO:0000256" key="12">
    <source>
        <dbReference type="ARBA" id="ARBA00022932"/>
    </source>
</evidence>
<dbReference type="PANTHER" id="PTHR37984:SF5">
    <property type="entry name" value="PROTEIN NYNRIN-LIKE"/>
    <property type="match status" value="1"/>
</dbReference>
<dbReference type="Gene3D" id="3.30.420.10">
    <property type="entry name" value="Ribonuclease H-like superfamily/Ribonuclease H"/>
    <property type="match status" value="1"/>
</dbReference>
<evidence type="ECO:0000313" key="18">
    <source>
        <dbReference type="Proteomes" id="UP001341281"/>
    </source>
</evidence>
<evidence type="ECO:0000256" key="8">
    <source>
        <dbReference type="ARBA" id="ARBA00022801"/>
    </source>
</evidence>
<dbReference type="EMBL" id="CP144746">
    <property type="protein sequence ID" value="WVZ57876.1"/>
    <property type="molecule type" value="Genomic_DNA"/>
</dbReference>
<organism evidence="17 18">
    <name type="scientific">Paspalum notatum var. saurae</name>
    <dbReference type="NCBI Taxonomy" id="547442"/>
    <lineage>
        <taxon>Eukaryota</taxon>
        <taxon>Viridiplantae</taxon>
        <taxon>Streptophyta</taxon>
        <taxon>Embryophyta</taxon>
        <taxon>Tracheophyta</taxon>
        <taxon>Spermatophyta</taxon>
        <taxon>Magnoliopsida</taxon>
        <taxon>Liliopsida</taxon>
        <taxon>Poales</taxon>
        <taxon>Poaceae</taxon>
        <taxon>PACMAD clade</taxon>
        <taxon>Panicoideae</taxon>
        <taxon>Andropogonodae</taxon>
        <taxon>Paspaleae</taxon>
        <taxon>Paspalinae</taxon>
        <taxon>Paspalum</taxon>
    </lineage>
</organism>
<dbReference type="SUPFAM" id="SSF53098">
    <property type="entry name" value="Ribonuclease H-like"/>
    <property type="match status" value="1"/>
</dbReference>
<dbReference type="Pfam" id="PF17921">
    <property type="entry name" value="Integrase_H2C2"/>
    <property type="match status" value="1"/>
</dbReference>
<dbReference type="CDD" id="cd09274">
    <property type="entry name" value="RNase_HI_RT_Ty3"/>
    <property type="match status" value="1"/>
</dbReference>
<dbReference type="InterPro" id="IPR056924">
    <property type="entry name" value="SH3_Tf2-1"/>
</dbReference>
<keyword evidence="15" id="KW-0175">Coiled coil</keyword>